<dbReference type="NCBIfam" id="TIGR02595">
    <property type="entry name" value="PEP_CTERM"/>
    <property type="match status" value="1"/>
</dbReference>
<dbReference type="Proteomes" id="UP000027604">
    <property type="component" value="Chromosome I"/>
</dbReference>
<organism evidence="3 4">
    <name type="scientific">Janthinobacterium agaricidamnosum NBRC 102515 = DSM 9628</name>
    <dbReference type="NCBI Taxonomy" id="1349767"/>
    <lineage>
        <taxon>Bacteria</taxon>
        <taxon>Pseudomonadati</taxon>
        <taxon>Pseudomonadota</taxon>
        <taxon>Betaproteobacteria</taxon>
        <taxon>Burkholderiales</taxon>
        <taxon>Oxalobacteraceae</taxon>
        <taxon>Janthinobacterium</taxon>
    </lineage>
</organism>
<dbReference type="Pfam" id="PF07589">
    <property type="entry name" value="PEP-CTERM"/>
    <property type="match status" value="1"/>
</dbReference>
<dbReference type="NCBIfam" id="NF035944">
    <property type="entry name" value="PEPxxWA-CTERM"/>
    <property type="match status" value="1"/>
</dbReference>
<feature type="domain" description="Ice-binding protein C-terminal" evidence="2">
    <location>
        <begin position="186"/>
        <end position="210"/>
    </location>
</feature>
<reference evidence="3 4" key="1">
    <citation type="journal article" date="2015" name="Genome Announc.">
        <title>Genome Sequence of Mushroom Soft-Rot Pathogen Janthinobacterium agaricidamnosum.</title>
        <authorList>
            <person name="Graupner K."/>
            <person name="Lackner G."/>
            <person name="Hertweck C."/>
        </authorList>
    </citation>
    <scope>NUCLEOTIDE SEQUENCE [LARGE SCALE GENOMIC DNA]</scope>
    <source>
        <strain evidence="4">NBRC 102515 / DSM 9628</strain>
    </source>
</reference>
<evidence type="ECO:0000259" key="2">
    <source>
        <dbReference type="Pfam" id="PF07589"/>
    </source>
</evidence>
<sequence>MFASISRFSFTRIARQLSLAVLMAGAASLAAAAPVADTYHVEIDTSQFSGAGFLDFSFIAGNANAPGASAILSNFSGALGSLASQEGQVSGALPGSVTFGNGGFYNDLFHNIVLGGKFAFDLQFDASFLDSAGDAGTTFGIGLLDNNGYLGNASGNLLQFELTPLNGGVPASINANSFSNIVLVSAVPEPSTWLMLLGGIALIGVHLRRRQLPART</sequence>
<dbReference type="RefSeq" id="WP_038495089.1">
    <property type="nucleotide sequence ID" value="NZ_BCTH01000014.1"/>
</dbReference>
<dbReference type="HOGENOM" id="CLU_1276231_0_0_4"/>
<dbReference type="AlphaFoldDB" id="W0V6Y5"/>
<dbReference type="eggNOG" id="ENOG50323S9">
    <property type="taxonomic scope" value="Bacteria"/>
</dbReference>
<evidence type="ECO:0000313" key="3">
    <source>
        <dbReference type="EMBL" id="CDG84589.1"/>
    </source>
</evidence>
<dbReference type="EMBL" id="HG322949">
    <property type="protein sequence ID" value="CDG84589.1"/>
    <property type="molecule type" value="Genomic_DNA"/>
</dbReference>
<protein>
    <submittedName>
        <fullName evidence="3">PEP-CTERM putative exosortase interaction domain protein</fullName>
    </submittedName>
</protein>
<dbReference type="OrthoDB" id="8702817at2"/>
<dbReference type="KEGG" id="jag:GJA_3978"/>
<accession>W0V6Y5</accession>
<dbReference type="InterPro" id="IPR013424">
    <property type="entry name" value="Ice-binding_C"/>
</dbReference>
<keyword evidence="1" id="KW-0732">Signal</keyword>
<dbReference type="NCBIfam" id="NF038129">
    <property type="entry name" value="PEP_NF038129"/>
    <property type="match status" value="1"/>
</dbReference>
<proteinExistence type="predicted"/>
<dbReference type="PATRIC" id="fig|1349767.4.peg.560"/>
<evidence type="ECO:0000256" key="1">
    <source>
        <dbReference type="SAM" id="SignalP"/>
    </source>
</evidence>
<keyword evidence="4" id="KW-1185">Reference proteome</keyword>
<evidence type="ECO:0000313" key="4">
    <source>
        <dbReference type="Proteomes" id="UP000027604"/>
    </source>
</evidence>
<feature type="chain" id="PRO_5004797616" evidence="1">
    <location>
        <begin position="33"/>
        <end position="216"/>
    </location>
</feature>
<gene>
    <name evidence="3" type="ORF">GJA_3978</name>
</gene>
<name>W0V6Y5_9BURK</name>
<feature type="signal peptide" evidence="1">
    <location>
        <begin position="1"/>
        <end position="32"/>
    </location>
</feature>